<gene>
    <name evidence="7 9" type="primary">rnpA</name>
    <name evidence="9" type="ORF">ARMA_2527</name>
    <name evidence="10" type="ORF">SE16_14090</name>
</gene>
<comment type="caution">
    <text evidence="9">The sequence shown here is derived from an EMBL/GenBank/DDBJ whole genome shotgun (WGS) entry which is preliminary data.</text>
</comment>
<evidence type="ECO:0000256" key="6">
    <source>
        <dbReference type="ARBA" id="ARBA00022884"/>
    </source>
</evidence>
<dbReference type="RefSeq" id="WP_160317029.1">
    <property type="nucleotide sequence ID" value="NZ_BBZA01000225.1"/>
</dbReference>
<dbReference type="SUPFAM" id="SSF54211">
    <property type="entry name" value="Ribosomal protein S5 domain 2-like"/>
    <property type="match status" value="1"/>
</dbReference>
<evidence type="ECO:0000256" key="8">
    <source>
        <dbReference type="NCBIfam" id="TIGR00188"/>
    </source>
</evidence>
<protein>
    <recommendedName>
        <fullName evidence="7 8">Ribonuclease P protein component</fullName>
        <shortName evidence="7">RNase P protein</shortName>
        <shortName evidence="7">RNaseP protein</shortName>
        <ecNumber evidence="7 8">3.1.26.5</ecNumber>
    </recommendedName>
    <alternativeName>
        <fullName evidence="7">Protein C5</fullName>
    </alternativeName>
</protein>
<accession>A0A0M9UDJ3</accession>
<dbReference type="EMBL" id="BBZA01000225">
    <property type="protein sequence ID" value="GAP64104.1"/>
    <property type="molecule type" value="Genomic_DNA"/>
</dbReference>
<dbReference type="HAMAP" id="MF_00227">
    <property type="entry name" value="RNase_P"/>
    <property type="match status" value="1"/>
</dbReference>
<evidence type="ECO:0000313" key="11">
    <source>
        <dbReference type="Proteomes" id="UP000037784"/>
    </source>
</evidence>
<dbReference type="Proteomes" id="UP000037784">
    <property type="component" value="Unassembled WGS sequence"/>
</dbReference>
<evidence type="ECO:0000256" key="2">
    <source>
        <dbReference type="ARBA" id="ARBA00022694"/>
    </source>
</evidence>
<keyword evidence="5 7" id="KW-0378">Hydrolase</keyword>
<reference evidence="9 11" key="1">
    <citation type="journal article" date="2015" name="Genome Announc.">
        <title>Draft Genome Sequence of a Heterotrophic Facultative Anaerobic Thermophilic Bacterium, Ardenticatena maritima Strain 110ST.</title>
        <authorList>
            <person name="Kawaichi S."/>
            <person name="Yoshida T."/>
            <person name="Sako Y."/>
            <person name="Nakamura R."/>
        </authorList>
    </citation>
    <scope>NUCLEOTIDE SEQUENCE [LARGE SCALE GENOMIC DNA]</scope>
    <source>
        <strain evidence="9 11">110S</strain>
    </source>
</reference>
<dbReference type="GO" id="GO:0042781">
    <property type="term" value="F:3'-tRNA processing endoribonuclease activity"/>
    <property type="evidence" value="ECO:0007669"/>
    <property type="project" value="TreeGrafter"/>
</dbReference>
<keyword evidence="3 7" id="KW-0540">Nuclease</keyword>
<proteinExistence type="inferred from homology"/>
<dbReference type="PANTHER" id="PTHR33992:SF1">
    <property type="entry name" value="RIBONUCLEASE P PROTEIN COMPONENT"/>
    <property type="match status" value="1"/>
</dbReference>
<dbReference type="GO" id="GO:0030677">
    <property type="term" value="C:ribonuclease P complex"/>
    <property type="evidence" value="ECO:0007669"/>
    <property type="project" value="TreeGrafter"/>
</dbReference>
<dbReference type="Pfam" id="PF00825">
    <property type="entry name" value="Ribonuclease_P"/>
    <property type="match status" value="1"/>
</dbReference>
<dbReference type="Gene3D" id="3.30.230.10">
    <property type="match status" value="1"/>
</dbReference>
<reference evidence="11" key="3">
    <citation type="submission" date="2015-08" db="EMBL/GenBank/DDBJ databases">
        <title>Draft Genome Sequence of a Heterotrophic Facultative Anaerobic Bacterium Ardenticatena maritima Strain 110S.</title>
        <authorList>
            <person name="Kawaichi S."/>
            <person name="Yoshida T."/>
            <person name="Sako Y."/>
            <person name="Nakamura R."/>
        </authorList>
    </citation>
    <scope>NUCLEOTIDE SEQUENCE [LARGE SCALE GENOMIC DNA]</scope>
    <source>
        <strain evidence="11">110S</strain>
    </source>
</reference>
<comment type="similarity">
    <text evidence="7">Belongs to the RnpA family.</text>
</comment>
<evidence type="ECO:0000256" key="4">
    <source>
        <dbReference type="ARBA" id="ARBA00022759"/>
    </source>
</evidence>
<dbReference type="GO" id="GO:0000049">
    <property type="term" value="F:tRNA binding"/>
    <property type="evidence" value="ECO:0007669"/>
    <property type="project" value="UniProtKB-UniRule"/>
</dbReference>
<dbReference type="FunCoup" id="A0A0M9UDJ3">
    <property type="interactions" value="207"/>
</dbReference>
<dbReference type="AlphaFoldDB" id="A0A0M9UDJ3"/>
<keyword evidence="2 7" id="KW-0819">tRNA processing</keyword>
<dbReference type="InterPro" id="IPR020539">
    <property type="entry name" value="RNase_P_CS"/>
</dbReference>
<evidence type="ECO:0000256" key="5">
    <source>
        <dbReference type="ARBA" id="ARBA00022801"/>
    </source>
</evidence>
<keyword evidence="11" id="KW-1185">Reference proteome</keyword>
<dbReference type="NCBIfam" id="TIGR00188">
    <property type="entry name" value="rnpA"/>
    <property type="match status" value="1"/>
</dbReference>
<dbReference type="OrthoDB" id="166028at2"/>
<keyword evidence="6 7" id="KW-0694">RNA-binding</keyword>
<evidence type="ECO:0000313" key="9">
    <source>
        <dbReference type="EMBL" id="GAP64104.1"/>
    </source>
</evidence>
<dbReference type="InterPro" id="IPR014721">
    <property type="entry name" value="Ribsml_uS5_D2-typ_fold_subgr"/>
</dbReference>
<dbReference type="GO" id="GO:0001682">
    <property type="term" value="P:tRNA 5'-leader removal"/>
    <property type="evidence" value="ECO:0007669"/>
    <property type="project" value="UniProtKB-UniRule"/>
</dbReference>
<evidence type="ECO:0000313" key="12">
    <source>
        <dbReference type="Proteomes" id="UP000050502"/>
    </source>
</evidence>
<evidence type="ECO:0000256" key="1">
    <source>
        <dbReference type="ARBA" id="ARBA00002663"/>
    </source>
</evidence>
<dbReference type="GO" id="GO:0004526">
    <property type="term" value="F:ribonuclease P activity"/>
    <property type="evidence" value="ECO:0007669"/>
    <property type="project" value="UniProtKB-UniRule"/>
</dbReference>
<evidence type="ECO:0000256" key="7">
    <source>
        <dbReference type="HAMAP-Rule" id="MF_00227"/>
    </source>
</evidence>
<name>A0A0M9UDJ3_9CHLR</name>
<evidence type="ECO:0000256" key="3">
    <source>
        <dbReference type="ARBA" id="ARBA00022722"/>
    </source>
</evidence>
<dbReference type="EC" id="3.1.26.5" evidence="7 8"/>
<comment type="function">
    <text evidence="1 7">RNaseP catalyzes the removal of the 5'-leader sequence from pre-tRNA to produce the mature 5'-terminus. It can also cleave other RNA substrates such as 4.5S RNA. The protein component plays an auxiliary but essential role in vivo by binding to the 5'-leader sequence and broadening the substrate specificity of the ribozyme.</text>
</comment>
<dbReference type="PROSITE" id="PS00648">
    <property type="entry name" value="RIBONUCLEASE_P"/>
    <property type="match status" value="1"/>
</dbReference>
<dbReference type="PANTHER" id="PTHR33992">
    <property type="entry name" value="RIBONUCLEASE P PROTEIN COMPONENT"/>
    <property type="match status" value="1"/>
</dbReference>
<keyword evidence="4 7" id="KW-0255">Endonuclease</keyword>
<dbReference type="InterPro" id="IPR020568">
    <property type="entry name" value="Ribosomal_Su5_D2-typ_SF"/>
</dbReference>
<dbReference type="Proteomes" id="UP000050502">
    <property type="component" value="Unassembled WGS sequence"/>
</dbReference>
<dbReference type="InParanoid" id="A0A0M9UDJ3"/>
<evidence type="ECO:0000313" key="10">
    <source>
        <dbReference type="EMBL" id="KPL86583.1"/>
    </source>
</evidence>
<dbReference type="STRING" id="872965.SE16_14090"/>
<reference evidence="10 12" key="2">
    <citation type="submission" date="2015-07" db="EMBL/GenBank/DDBJ databases">
        <title>Whole genome sequence of Ardenticatena maritima DSM 23922.</title>
        <authorList>
            <person name="Hemp J."/>
            <person name="Ward L.M."/>
            <person name="Pace L.A."/>
            <person name="Fischer W.W."/>
        </authorList>
    </citation>
    <scope>NUCLEOTIDE SEQUENCE [LARGE SCALE GENOMIC DNA]</scope>
    <source>
        <strain evidence="10 12">110S</strain>
    </source>
</reference>
<dbReference type="InterPro" id="IPR000100">
    <property type="entry name" value="RNase_P"/>
</dbReference>
<sequence>MQRKYRLRASADFEHVRRHGQAYRNRWVVLLVAPNGLPHSRFGFVVSKRMGKAVQRNRLKRRLREIVRHLWQTGHVRNGFDVVLIPRTAATTADFETLRRAVHDVFVRAGLFEEAV</sequence>
<comment type="catalytic activity">
    <reaction evidence="7">
        <text>Endonucleolytic cleavage of RNA, removing 5'-extranucleotides from tRNA precursor.</text>
        <dbReference type="EC" id="3.1.26.5"/>
    </reaction>
</comment>
<comment type="subunit">
    <text evidence="7">Consists of a catalytic RNA component (M1 or rnpB) and a protein subunit.</text>
</comment>
<dbReference type="EMBL" id="LGKN01000009">
    <property type="protein sequence ID" value="KPL86583.1"/>
    <property type="molecule type" value="Genomic_DNA"/>
</dbReference>
<organism evidence="9 11">
    <name type="scientific">Ardenticatena maritima</name>
    <dbReference type="NCBI Taxonomy" id="872965"/>
    <lineage>
        <taxon>Bacteria</taxon>
        <taxon>Bacillati</taxon>
        <taxon>Chloroflexota</taxon>
        <taxon>Ardenticatenia</taxon>
        <taxon>Ardenticatenales</taxon>
        <taxon>Ardenticatenaceae</taxon>
        <taxon>Ardenticatena</taxon>
    </lineage>
</organism>